<gene>
    <name evidence="2" type="ORF">DFH08DRAFT_694581</name>
</gene>
<evidence type="ECO:0000313" key="2">
    <source>
        <dbReference type="EMBL" id="KAJ7351284.1"/>
    </source>
</evidence>
<dbReference type="Proteomes" id="UP001218218">
    <property type="component" value="Unassembled WGS sequence"/>
</dbReference>
<dbReference type="EMBL" id="JARIHO010000013">
    <property type="protein sequence ID" value="KAJ7351284.1"/>
    <property type="molecule type" value="Genomic_DNA"/>
</dbReference>
<keyword evidence="3" id="KW-1185">Reference proteome</keyword>
<dbReference type="AlphaFoldDB" id="A0AAD7A7L1"/>
<feature type="chain" id="PRO_5042185040" evidence="1">
    <location>
        <begin position="22"/>
        <end position="200"/>
    </location>
</feature>
<name>A0AAD7A7L1_9AGAR</name>
<organism evidence="2 3">
    <name type="scientific">Mycena albidolilacea</name>
    <dbReference type="NCBI Taxonomy" id="1033008"/>
    <lineage>
        <taxon>Eukaryota</taxon>
        <taxon>Fungi</taxon>
        <taxon>Dikarya</taxon>
        <taxon>Basidiomycota</taxon>
        <taxon>Agaricomycotina</taxon>
        <taxon>Agaricomycetes</taxon>
        <taxon>Agaricomycetidae</taxon>
        <taxon>Agaricales</taxon>
        <taxon>Marasmiineae</taxon>
        <taxon>Mycenaceae</taxon>
        <taxon>Mycena</taxon>
    </lineage>
</organism>
<sequence>MKFPTTAFFTAATLIPGGVLAALLPKDVVINIRVVTTISGNIASTLTGLTTSTGPSEIANIGQTLVAGFTEIIKNVAGDIVAMQATPPLNNADAGPIADALREVILCSQTPTRLLSIVIGKHSIFAQFALTVPIVAVLRSLEGAVDSFAYAMITLIPTKQISVTSDLHGLDVSVDNTIAKYGQICIPSLLYPTALPICIL</sequence>
<comment type="caution">
    <text evidence="2">The sequence shown here is derived from an EMBL/GenBank/DDBJ whole genome shotgun (WGS) entry which is preliminary data.</text>
</comment>
<evidence type="ECO:0000313" key="3">
    <source>
        <dbReference type="Proteomes" id="UP001218218"/>
    </source>
</evidence>
<feature type="signal peptide" evidence="1">
    <location>
        <begin position="1"/>
        <end position="21"/>
    </location>
</feature>
<keyword evidence="1" id="KW-0732">Signal</keyword>
<protein>
    <submittedName>
        <fullName evidence="2">Uncharacterized protein</fullName>
    </submittedName>
</protein>
<reference evidence="2" key="1">
    <citation type="submission" date="2023-03" db="EMBL/GenBank/DDBJ databases">
        <title>Massive genome expansion in bonnet fungi (Mycena s.s.) driven by repeated elements and novel gene families across ecological guilds.</title>
        <authorList>
            <consortium name="Lawrence Berkeley National Laboratory"/>
            <person name="Harder C.B."/>
            <person name="Miyauchi S."/>
            <person name="Viragh M."/>
            <person name="Kuo A."/>
            <person name="Thoen E."/>
            <person name="Andreopoulos B."/>
            <person name="Lu D."/>
            <person name="Skrede I."/>
            <person name="Drula E."/>
            <person name="Henrissat B."/>
            <person name="Morin E."/>
            <person name="Kohler A."/>
            <person name="Barry K."/>
            <person name="LaButti K."/>
            <person name="Morin E."/>
            <person name="Salamov A."/>
            <person name="Lipzen A."/>
            <person name="Mereny Z."/>
            <person name="Hegedus B."/>
            <person name="Baldrian P."/>
            <person name="Stursova M."/>
            <person name="Weitz H."/>
            <person name="Taylor A."/>
            <person name="Grigoriev I.V."/>
            <person name="Nagy L.G."/>
            <person name="Martin F."/>
            <person name="Kauserud H."/>
        </authorList>
    </citation>
    <scope>NUCLEOTIDE SEQUENCE</scope>
    <source>
        <strain evidence="2">CBHHK002</strain>
    </source>
</reference>
<proteinExistence type="predicted"/>
<accession>A0AAD7A7L1</accession>
<evidence type="ECO:0000256" key="1">
    <source>
        <dbReference type="SAM" id="SignalP"/>
    </source>
</evidence>